<dbReference type="Gene3D" id="3.40.50.1110">
    <property type="entry name" value="SGNH hydrolase"/>
    <property type="match status" value="1"/>
</dbReference>
<dbReference type="AlphaFoldDB" id="A0AAE0JQD1"/>
<reference evidence="2" key="2">
    <citation type="submission" date="2023-06" db="EMBL/GenBank/DDBJ databases">
        <authorList>
            <consortium name="Lawrence Berkeley National Laboratory"/>
            <person name="Haridas S."/>
            <person name="Hensen N."/>
            <person name="Bonometti L."/>
            <person name="Westerberg I."/>
            <person name="Brannstrom I.O."/>
            <person name="Guillou S."/>
            <person name="Cros-Aarteil S."/>
            <person name="Calhoun S."/>
            <person name="Kuo A."/>
            <person name="Mondo S."/>
            <person name="Pangilinan J."/>
            <person name="Riley R."/>
            <person name="Labutti K."/>
            <person name="Andreopoulos B."/>
            <person name="Lipzen A."/>
            <person name="Chen C."/>
            <person name="Yanf M."/>
            <person name="Daum C."/>
            <person name="Ng V."/>
            <person name="Clum A."/>
            <person name="Steindorff A."/>
            <person name="Ohm R."/>
            <person name="Martin F."/>
            <person name="Silar P."/>
            <person name="Natvig D."/>
            <person name="Lalanne C."/>
            <person name="Gautier V."/>
            <person name="Ament-Velasquez S.L."/>
            <person name="Kruys A."/>
            <person name="Hutchinson M.I."/>
            <person name="Powell A.J."/>
            <person name="Barry K."/>
            <person name="Miller A.N."/>
            <person name="Grigoriev I.V."/>
            <person name="Debuchy R."/>
            <person name="Gladieux P."/>
            <person name="Thoren M.H."/>
            <person name="Johannesson H."/>
        </authorList>
    </citation>
    <scope>NUCLEOTIDE SEQUENCE</scope>
    <source>
        <strain evidence="2">CBS 560.94</strain>
    </source>
</reference>
<reference evidence="2" key="1">
    <citation type="journal article" date="2023" name="Mol. Phylogenet. Evol.">
        <title>Genome-scale phylogeny and comparative genomics of the fungal order Sordariales.</title>
        <authorList>
            <person name="Hensen N."/>
            <person name="Bonometti L."/>
            <person name="Westerberg I."/>
            <person name="Brannstrom I.O."/>
            <person name="Guillou S."/>
            <person name="Cros-Aarteil S."/>
            <person name="Calhoun S."/>
            <person name="Haridas S."/>
            <person name="Kuo A."/>
            <person name="Mondo S."/>
            <person name="Pangilinan J."/>
            <person name="Riley R."/>
            <person name="LaButti K."/>
            <person name="Andreopoulos B."/>
            <person name="Lipzen A."/>
            <person name="Chen C."/>
            <person name="Yan M."/>
            <person name="Daum C."/>
            <person name="Ng V."/>
            <person name="Clum A."/>
            <person name="Steindorff A."/>
            <person name="Ohm R.A."/>
            <person name="Martin F."/>
            <person name="Silar P."/>
            <person name="Natvig D.O."/>
            <person name="Lalanne C."/>
            <person name="Gautier V."/>
            <person name="Ament-Velasquez S.L."/>
            <person name="Kruys A."/>
            <person name="Hutchinson M.I."/>
            <person name="Powell A.J."/>
            <person name="Barry K."/>
            <person name="Miller A.N."/>
            <person name="Grigoriev I.V."/>
            <person name="Debuchy R."/>
            <person name="Gladieux P."/>
            <person name="Hiltunen Thoren M."/>
            <person name="Johannesson H."/>
        </authorList>
    </citation>
    <scope>NUCLEOTIDE SEQUENCE</scope>
    <source>
        <strain evidence="2">CBS 560.94</strain>
    </source>
</reference>
<proteinExistence type="predicted"/>
<organism evidence="2 3">
    <name type="scientific">Neurospora tetraspora</name>
    <dbReference type="NCBI Taxonomy" id="94610"/>
    <lineage>
        <taxon>Eukaryota</taxon>
        <taxon>Fungi</taxon>
        <taxon>Dikarya</taxon>
        <taxon>Ascomycota</taxon>
        <taxon>Pezizomycotina</taxon>
        <taxon>Sordariomycetes</taxon>
        <taxon>Sordariomycetidae</taxon>
        <taxon>Sordariales</taxon>
        <taxon>Sordariaceae</taxon>
        <taxon>Neurospora</taxon>
    </lineage>
</organism>
<dbReference type="Proteomes" id="UP001278500">
    <property type="component" value="Unassembled WGS sequence"/>
</dbReference>
<keyword evidence="3" id="KW-1185">Reference proteome</keyword>
<name>A0AAE0JQD1_9PEZI</name>
<evidence type="ECO:0000313" key="3">
    <source>
        <dbReference type="Proteomes" id="UP001278500"/>
    </source>
</evidence>
<dbReference type="RefSeq" id="XP_062687144.1">
    <property type="nucleotide sequence ID" value="XM_062830659.1"/>
</dbReference>
<gene>
    <name evidence="2" type="ORF">B0H65DRAFT_57641</name>
</gene>
<dbReference type="GO" id="GO:0004622">
    <property type="term" value="F:phosphatidylcholine lysophospholipase activity"/>
    <property type="evidence" value="ECO:0007669"/>
    <property type="project" value="TreeGrafter"/>
</dbReference>
<accession>A0AAE0JQD1</accession>
<dbReference type="InterPro" id="IPR051532">
    <property type="entry name" value="Ester_Hydrolysis_Enzymes"/>
</dbReference>
<evidence type="ECO:0000313" key="2">
    <source>
        <dbReference type="EMBL" id="KAK3355766.1"/>
    </source>
</evidence>
<dbReference type="InterPro" id="IPR013830">
    <property type="entry name" value="SGNH_hydro"/>
</dbReference>
<evidence type="ECO:0000259" key="1">
    <source>
        <dbReference type="Pfam" id="PF13472"/>
    </source>
</evidence>
<dbReference type="InterPro" id="IPR036514">
    <property type="entry name" value="SGNH_hydro_sf"/>
</dbReference>
<dbReference type="CDD" id="cd00229">
    <property type="entry name" value="SGNH_hydrolase"/>
    <property type="match status" value="1"/>
</dbReference>
<feature type="domain" description="SGNH hydrolase-type esterase" evidence="1">
    <location>
        <begin position="10"/>
        <end position="196"/>
    </location>
</feature>
<dbReference type="EMBL" id="JAUEPP010000001">
    <property type="protein sequence ID" value="KAK3355766.1"/>
    <property type="molecule type" value="Genomic_DNA"/>
</dbReference>
<comment type="caution">
    <text evidence="2">The sequence shown here is derived from an EMBL/GenBank/DDBJ whole genome shotgun (WGS) entry which is preliminary data.</text>
</comment>
<protein>
    <submittedName>
        <fullName evidence="2">SGNH hydrolase-type esterase domain-containing protein</fullName>
    </submittedName>
</protein>
<dbReference type="Pfam" id="PF13472">
    <property type="entry name" value="Lipase_GDSL_2"/>
    <property type="match status" value="1"/>
</dbReference>
<keyword evidence="2" id="KW-0378">Hydrolase</keyword>
<dbReference type="PANTHER" id="PTHR30383:SF19">
    <property type="entry name" value="FIBRONECTIN TYPE-III DOMAIN-CONTAINING PROTEIN"/>
    <property type="match status" value="1"/>
</dbReference>
<dbReference type="PANTHER" id="PTHR30383">
    <property type="entry name" value="THIOESTERASE 1/PROTEASE 1/LYSOPHOSPHOLIPASE L1"/>
    <property type="match status" value="1"/>
</dbReference>
<sequence length="262" mass="30126">MPTSKLRILCFGDSLTEGYSGWGSSFTPYSTKLEEMLRMAFPDVDVEIVTDGLSGDLVTGSGEFLERMQSHFAPRNPTDYKPFDWAIVLGGTNDLGSNIHHEQIFETLTQIWDLALSRKCKVLALTVPEIELSAGKMKDLLDFRRNELNQMIKTYKKPNYYTFDLHAAFPFYAMSEADREHYWDDSLHFTPAGYDRMGNKIGVTFVSILVREFSDNDRTPMGRKRRMFKDDEKVFEEEEDPAEPTALGLDKGYIVVRRRDLD</sequence>
<dbReference type="SUPFAM" id="SSF52266">
    <property type="entry name" value="SGNH hydrolase"/>
    <property type="match status" value="1"/>
</dbReference>
<dbReference type="GeneID" id="87867813"/>